<reference evidence="9" key="1">
    <citation type="journal article" date="2023" name="G3 (Bethesda)">
        <title>A reference genome for the long-term kleptoplast-retaining sea slug Elysia crispata morphotype clarki.</title>
        <authorList>
            <person name="Eastman K.E."/>
            <person name="Pendleton A.L."/>
            <person name="Shaikh M.A."/>
            <person name="Suttiyut T."/>
            <person name="Ogas R."/>
            <person name="Tomko P."/>
            <person name="Gavelis G."/>
            <person name="Widhalm J.R."/>
            <person name="Wisecaver J.H."/>
        </authorList>
    </citation>
    <scope>NUCLEOTIDE SEQUENCE</scope>
    <source>
        <strain evidence="9">ECLA1</strain>
    </source>
</reference>
<feature type="region of interest" description="Disordered" evidence="7">
    <location>
        <begin position="5919"/>
        <end position="5943"/>
    </location>
</feature>
<evidence type="ECO:0000259" key="8">
    <source>
        <dbReference type="PROSITE" id="PS50021"/>
    </source>
</evidence>
<dbReference type="CDD" id="cd21243">
    <property type="entry name" value="CH_SYNE1_rpt2"/>
    <property type="match status" value="1"/>
</dbReference>
<proteinExistence type="predicted"/>
<feature type="coiled-coil region" evidence="6">
    <location>
        <begin position="3018"/>
        <end position="3045"/>
    </location>
</feature>
<feature type="coiled-coil region" evidence="6">
    <location>
        <begin position="2167"/>
        <end position="2260"/>
    </location>
</feature>
<keyword evidence="5" id="KW-0472">Membrane</keyword>
<feature type="coiled-coil region" evidence="6">
    <location>
        <begin position="631"/>
        <end position="691"/>
    </location>
</feature>
<dbReference type="InterPro" id="IPR018159">
    <property type="entry name" value="Spectrin/alpha-actinin"/>
</dbReference>
<feature type="coiled-coil region" evidence="6">
    <location>
        <begin position="4527"/>
        <end position="4554"/>
    </location>
</feature>
<dbReference type="PROSITE" id="PS50021">
    <property type="entry name" value="CH"/>
    <property type="match status" value="2"/>
</dbReference>
<dbReference type="InterPro" id="IPR002017">
    <property type="entry name" value="Spectrin_repeat"/>
</dbReference>
<dbReference type="Gene3D" id="1.10.418.10">
    <property type="entry name" value="Calponin-like domain"/>
    <property type="match status" value="2"/>
</dbReference>
<keyword evidence="6" id="KW-0175">Coiled coil</keyword>
<dbReference type="SMART" id="SM00150">
    <property type="entry name" value="SPEC"/>
    <property type="match status" value="39"/>
</dbReference>
<dbReference type="InterPro" id="IPR036872">
    <property type="entry name" value="CH_dom_sf"/>
</dbReference>
<evidence type="ECO:0000256" key="7">
    <source>
        <dbReference type="SAM" id="MobiDB-lite"/>
    </source>
</evidence>
<dbReference type="SUPFAM" id="SSF46966">
    <property type="entry name" value="Spectrin repeat"/>
    <property type="match status" value="43"/>
</dbReference>
<comment type="subcellular location">
    <subcellularLocation>
        <location evidence="1">Membrane</location>
    </subcellularLocation>
</comment>
<feature type="domain" description="Calponin-homology (CH)" evidence="8">
    <location>
        <begin position="77"/>
        <end position="182"/>
    </location>
</feature>
<evidence type="ECO:0000256" key="3">
    <source>
        <dbReference type="ARBA" id="ARBA00022737"/>
    </source>
</evidence>
<organism evidence="9 10">
    <name type="scientific">Elysia crispata</name>
    <name type="common">lettuce slug</name>
    <dbReference type="NCBI Taxonomy" id="231223"/>
    <lineage>
        <taxon>Eukaryota</taxon>
        <taxon>Metazoa</taxon>
        <taxon>Spiralia</taxon>
        <taxon>Lophotrochozoa</taxon>
        <taxon>Mollusca</taxon>
        <taxon>Gastropoda</taxon>
        <taxon>Heterobranchia</taxon>
        <taxon>Euthyneura</taxon>
        <taxon>Panpulmonata</taxon>
        <taxon>Sacoglossa</taxon>
        <taxon>Placobranchoidea</taxon>
        <taxon>Plakobranchidae</taxon>
        <taxon>Elysia</taxon>
    </lineage>
</organism>
<keyword evidence="10" id="KW-1185">Reference proteome</keyword>
<dbReference type="InterPro" id="IPR052403">
    <property type="entry name" value="LINC-complex_assoc"/>
</dbReference>
<feature type="coiled-coil region" evidence="6">
    <location>
        <begin position="1687"/>
        <end position="1721"/>
    </location>
</feature>
<dbReference type="InterPro" id="IPR047291">
    <property type="entry name" value="CH_SYNE1_rpt2"/>
</dbReference>
<evidence type="ECO:0000256" key="6">
    <source>
        <dbReference type="SAM" id="Coils"/>
    </source>
</evidence>
<evidence type="ECO:0000256" key="4">
    <source>
        <dbReference type="ARBA" id="ARBA00022989"/>
    </source>
</evidence>
<feature type="region of interest" description="Disordered" evidence="7">
    <location>
        <begin position="2788"/>
        <end position="2807"/>
    </location>
</feature>
<keyword evidence="2" id="KW-0812">Transmembrane</keyword>
<feature type="coiled-coil region" evidence="6">
    <location>
        <begin position="2456"/>
        <end position="2524"/>
    </location>
</feature>
<dbReference type="Proteomes" id="UP001283361">
    <property type="component" value="Unassembled WGS sequence"/>
</dbReference>
<feature type="domain" description="Calponin-homology (CH)" evidence="8">
    <location>
        <begin position="1"/>
        <end position="58"/>
    </location>
</feature>
<sequence length="5943" mass="682889">MEKGPRLRRPHHLANISTALNFLEKKKIKLVNINATSIADGKPSIVLGLVWTIILYFQIEETINAVPGDGENKKKGTLPKQSLLDWAESVLSKKYGLQIKDFGKSWKDGVAFNAMIHNIRPDLVDMDQIRRQQARINLEHAFSTAEQELGIPRLLDPEDVDVAKPDEKSIMTYVAQFLKAYPDAGGASGLPGLNMDTPDKEMKAYNTLMTWLNTDAQEVLATSQEPIQDRESEFMDYLGFKTELDRREPLYLKIGEKVLSGRALKITRPDWEKLDILWQETDEKVRQWLLKLDASLPGKLGKLGEWLYHAEKLMRKKEEVTNNYDEMATYFAELAKEHKEFFKDLEEWKQFFSQIKRAGRYEGMMLQGRQFDYLSKRLESVTLHSVVRQNRLDYTHMKYKLLAFLGMSESKLAQWTVKYGHQDEVEELLTDYINVVERQRLMESVDTTLTQTKSVAEKYKMGGSDKIEASQIDLFLEETGGRCKKLAVEVKSVRSMLGEVVEAWKRYNACVDLLTVWLAEGEQVMKLSPEEKEQFFRDISQHEEQHKLLNESANFLIDVCTEPVAAEIQRTLMQISQRFSDLVNSFQDFRQNEVIGKARSEYETGVASLETWLHDSSDILDQTVMCIHADLKAYLLELDKYNDQIQEVETNFKVTTKTAQSLVKDSSQEVVNDMLQTLNVQKEAIVKLRKEIPERIKYLKAVLPNVESLETGILDLERWLEEGTQLLQSHKLDGTAEETEARLERHKAFFTETTYQKSILESKNKVFQKISGTKSKLKNVDFSPADDLMNSANEKFQYVVSSAKDWEKQLETLARAWRTLQQRQQQLEDWLHTAQNILDDSDDDPDSLIRKHKAFFDRMDKRLMSDYESNANEILRQLELEDSKLLAQTLDHLKERWEHTLYHAPMKLLKLEFAVPEDKFEQAMEKAEVELQQQQDQIRRNQGVKEALLKHRQMFQEGNLVSQCEQWLKDMNSLAQQLLSLSRDEKSLEQRHHNHLERWNKLKLIMSDTHLQLKQLPERWRDYHQRMDHFDGWLQKVEKLVQGMGDENLTSEEYKEMLANFQKEMRNMGRLQEDARWLESSLEELIKDAPDADAKRERDLLKTLLERFSSLKPDMDATVDRSGILSKGYEYRDGVGKKSSWLDEAQRLAMEHPNIDSLDDARAYLHEHESLLNKLEAEKANIQAEIETGKRLQRDRNAPSFIAQSANELDRKWKDTQELAKAKHEKLKKQVKDWENYEGEKGTLLTYLKKAEAELEKPSETVNQDNAQKDFQAKKELQATLNKLKGSLTEMTKLNALLAEGASRERQAPLKGEMTDIDKKLENVSFRLNAKLSDLEATIAKWNEYYKRLNNFCDWLNEKEAKLAEIYDSKQDSPEEQLQKAEGISSQVYENHVTLENLEKDARGLTQNFRSRETAALKSKLTSVRRQWESLCARAKDRSTALSGNVAHWQRYQGLHEELMPWIIKAEKYCATELPKCSSLDEAKDLYELHQAFLQECEEHLPIFDQMSTEAGYLIDQPNMHRDLEAIQKRWGKILTNSEDRSQKVDKMFGAWNAHASQLESFQETLDKINGRLSQDPNVNTSDVQVLEHELALAKALQEEVRSQQPQLNALTRQYEQLQAHASPEGQAVLKSKQDAVKGNWQEINEAVVERQRTLAAALQHRRDFYSRLGDTEKWIKKIRRKLDSGNEIYSDEVADTRAKLKAMKEECQSQDGNFQDLQQEFKELMAVCSPEEAALLSERFDKLMGGYTVVEDLINSRSQLCDKWSDFSDNQKDLQAKIKTLQARLASPDIREEEVAQIVKEIEGLRALMAPWSNDAPVLDDLMTQAQMSIKDRATQRTLHFGSELQALESACDQATNTARQKDAQLGELNQLTAQFGDRKDDLVRGLVSVQDRLLAAKAGKSDLQGLKDLVREIEDIRDDMYTHNPEYEQLRELGRQIMNSDPSKAASIQQQLGQVSAAWEEVQGLLADKHQQYSGVANMWAQYNDAKQGVMRVMEDVTPVVDQDMTFSSQGDVKKSLDQHKNAEFELHANQTQLDHMNNKGVQLLEDLKNIPDFDSSGMESDLDEVNLKWETANSVIDQHKENLEAQLACWDQVQSGEEEVSAWLNSMVNKLDDSVRHFDDAVSVESRLNKFKDEAPYFEDVMMEVNQKLTDLQQLNKNRDVPALSTAQQEIQEKFQKASKLANQLNSMMSSFTDEQQSLQQAMNDETEWMNKLKEALAKCDDASGSTEELIARYETAKSLHQELASHQREIAAIQDRTTSLHSKYPSSETASLAKDGTVLTKKFESLLQRADRVQDSLLGQLEQQCSDAQQTQHRWLAAAKEKVGWCGDMAGDRYSVEAKLATVKDLEGSLHEGELKRQDAINRLDAIKAILPKAKQMELEANCKTMEKEWQTLVTSIQQTQSKLENSMDQWQKYDSHYDNLSQWLKDSEAQVRSEAALKPDLSSKKEQYELFKALNKSIQDHRSEFENLRDTAQQISQSSGDNRTASYAGQLFNRYQALAASAKEQLERCNNNISDHENYTTAHRAAQDWMEATTRELDHCDNLVGDEDSLNTKLALVKDLVAHKEEGSALFNTALEAGEKLYPNTSNEGREAIRHELRGLRDSWEGFNDTLSDTQRQLDSSRMQWQSFDDSFDQLQKWVAGVEQQVQAEPELKATLQEKKALLQNYKTRCQDILSHQTMIDSISDKGTALPSTQVQNKIRQLNSKFNQLCSDAQACVKKAEDYVEEHQAYQDCHQQARDWMHATMDKVAVCAEGGGDKQAMQNRLDRLQDIMGSLNEGEAKVSSTHRQGEKTMPHTSSQGQANIRRELDSLNADWDALITRMNDTQQGLIQAIQALDLYDGSCENLSQWLRETESQFKDCELKSTLKEKEHQVQTFKNLQQDIHSRQEQFSELQSMASQVQATDARLANHSIQLGTKYDSLKNLARDVILRWEDYVEDHQAFSASHAQCMNWVDTLRRRLQACADLAGDKQDVEDRTLKLQELSAEKDEGTQNIHQTIESGERLYPSTASEGRDIIRQDIRNLRENWEALRDEVSEVQRKLDQNLSQWSSYDENFETFQKWLLDMEVKLKEDAQLQATLPEKKAQLQNHKVLHQDILSREHIIDNLTEKAHVLTQATPSAKVNKFVGQLKAKYATICDTSKNILDKLDSAMRDHQQYQDAAQDFTDWLNSARERLEACADRSGDKLSLKSKRDRLKEFHSNVSEGQSKLSMTCQLGTTTANNTSIQGRDVLQREMEHMQREWEDYLNLMQHAESSLDQTMGMWGDFEAKFEQFAQWLKAMEAKVKGHELKNTSQEKQAQVEKFKKHREEILGHQPQIDRFTDDAQNLMHTSSDIRLSTQVSQLTNKYQGLLSLVKDLINKWEKYVQEHQLYEHRMADFKEWMGLAGQRLAQCTQPVADQESLEEKRAMIQMLFTEKEHGHQKLSLAVESGEKLYPDTASMGRERVRGELRQAKQDWETLLQGLQDAQRRVDGYLMQWSSYTDGQDQMMRWMTEAEGALRADVDLKNTLQEKRVQLQTHRSLLQDIVSHQRMVDSVISKAQGVLQTTSNPDVSEFITSVSSRYEKLNTDAKNLIARSEQHVSVHQQYQDSMQSAIDWMTSMKDKQSLCADTTGDRHTIQNKLDRLHELITCMPEGANKLKQVDNQAQMMMDTTGLKGRQNVQAEVDVLRTDWEDFSCKLTSLKESLEQALHYWGLYESSYQQMSGWLKAMEKQIKDCPLKSTLSEKQEHLTKYQELIVEIKSHQREIDKFTDEAQTLQHLTSESRVGHFVSQLTSRYQALLTSGKDLMKRCEQNVEDHKSYQAKHAESAQWLEKAKKKFAECSEAGGSRAELEDRLEKVQDLVRERDAGFSKLNNCVEAGERLYPGTAPDGRETIRQELRQLKLGHEALFDDLSTIHRKLEVSLVQWTSFDESYGQVEQWLRQMESQLEGQAQLKSTLEEKKSQLHNYKALQQDVLSYQRVIESINDKASSLSQSSKDPELSKFISQTGSRYKKLCAAAKDRVSQYEGFVNEHQQYSDMYNTCVDWLNTVREKLSICSDVSGDRHAIQTRLDKIQDILSTKLEGEPKVKEVLDLAGKVLPHTAPQGKEIISRDTEALKADWEAFIKALAKTKTDLEQCMDQWKDFETWHERCAAWLKDLETRLRDIDLKATLPEKQAQLQKLKTLQAEVSKHQSDLDKLSDAAQDLVRVSADSRVMSQASQLGTKHQSATINIKELCRRWEQFVLDHQAYISAFDQCRTWLGQMKGKVSAVVDTSGDKGTVQERLSKVQELLNEKEEGLHMLQIAMDSLQIVLPNTSVGGRDSMRRDMTLLQQEYDTLSAALGEAKTQLDGTLAQWTVYDDSVEQLQRWLQDLETQVAADSALQNTLQEKKLQLERVKVLQLNISSQQSTIDSLNEKALTLKRTSRDGNLGAQITQVVSRYEKLVKNAKDLNERCEKNLRDHQIYRDTYMDTSDWLGAAMDKLGLCSDVRGDRHAIEAQLHKVEEIAVTVEQGRKKLQATQLKGEIVIPETSTQGQELIHEELQMLTNDFQGFESDLNDLKQTLTTLKDQWTRYEEFYGELSQWIKDTENVMKVDSDLRASLDQKIQQLSKHRSAHEETVGQQEAFDQLSEQAQILMQSSTDGRVSTQLTQLSSRYSALITLSKDLLKRYEQTVQDHQHYGEAFGRSRAWLQDINQRLSVCSDTSGDRFTIQSQLEKLQEFVVIKEEGQILLHAAITWGEKTQASTSVEGREVIREELQKLQADWDLMLSQVTDTKVMLESCLLQWSDYSASHDQVLRWLKDMEKRLRDSQPKADLSEKKAELQRVKGLYQDIVSYEQMVESVGSKALELAEKSPANRATVDTSQVQSRYNSVKEQAKDLLSRCEQNVAHHQDFHDSINSFSSWLRTDIEKLTTCSDTYGEKSAIETKIERAKFLVANLTEGSQRLSHATKAGETTLPSTSASGQTKIRQQLQAINKDFEDFRVQLVQAQSELETCLRRWDEFEESHQEFGNWLRETEVLLRSELDTKASVEEKKQHWEEYQLYLEDAISHQSSLDRVSERAQALLMTNADAKTSHAITQLTTRYHGVISLAKDITSSLEAYYNNHRLYKQNHHLFQDWLKETELRLKQVDDDRGSRDAVSTKLHEVDEIQGALDQGHTILRTVLDSCEKTLPNTSQRGVHVIRQEADKAKADYENILTQLSQVKRSLEGGLGHWEDFEQLFQQMSDWITDVESRLGASSDFKTDLPEKRSSLERYKALQTDILAHKDQLDRLEEKAGQVKDGVPKSRTTELRSRYLALTDNCRDLLGQAEEQVASHEEYRKSYIACLDWLGNTKHRLQRLADYSGDKRTLQERLHQLRDFKSDLSQGQEMLNLTARLGEQLCRTTSSRGQAIVQKEIKALSDDWKSFSAAVADVEGNMEACIANWTELGDQQQAFQAWMERMDARLREGLETQANLARKRTQLQEGEDLFDEILSQKSELNKVRDRAEAIAQRSSDMRVSSGLMQLSTQYQQLCSSAKNLVSRLKEYVNDHKLYDEALDSAASWLKLMSKRVQACSDSSGDWHTIQDRIEGIKDVTASMDDGLQKVNYVCDQAERILPHTNLEGKKLIEEQVTELTTDWERLNGNIAECTAMLEGVQQRWHEYEQYYGSLVKWLADTENTLKASPEQCALLAERKTQLDKYKMILADIENHRRLVNELADRVANLEALCDNPGVADSLADIQDRFRAVVDKARDQVEVLQRGYDEHLAFHEAQQDCEKWLLSMSYKLMSHNTLNTSTMELTGRQIDKHRVILREIEDYRLSLDSVSRLGQQLILSNPRLPRLATQVQALLTNLEESYLNLQSTAHQIRRMELYGSTTRWGAQFSLYERLASRWKPATFATQVKPLRPGNPVIKPLLYHSQSGIKPTQEPEMSHTKLPRTLNKAVLVSSPSLSAHLPARTAGSPRKATLVKAKPSPRHT</sequence>
<feature type="coiled-coil region" evidence="6">
    <location>
        <begin position="3282"/>
        <end position="3314"/>
    </location>
</feature>
<evidence type="ECO:0000256" key="2">
    <source>
        <dbReference type="ARBA" id="ARBA00022692"/>
    </source>
</evidence>
<dbReference type="CDD" id="cd00176">
    <property type="entry name" value="SPEC"/>
    <property type="match status" value="18"/>
</dbReference>
<dbReference type="SUPFAM" id="SSF47576">
    <property type="entry name" value="Calponin-homology domain, CH-domain"/>
    <property type="match status" value="1"/>
</dbReference>
<feature type="coiled-coil region" evidence="6">
    <location>
        <begin position="4159"/>
        <end position="4186"/>
    </location>
</feature>
<dbReference type="GO" id="GO:0005640">
    <property type="term" value="C:nuclear outer membrane"/>
    <property type="evidence" value="ECO:0007669"/>
    <property type="project" value="TreeGrafter"/>
</dbReference>
<evidence type="ECO:0000256" key="5">
    <source>
        <dbReference type="ARBA" id="ARBA00023136"/>
    </source>
</evidence>
<comment type="caution">
    <text evidence="9">The sequence shown here is derived from an EMBL/GenBank/DDBJ whole genome shotgun (WGS) entry which is preliminary data.</text>
</comment>
<gene>
    <name evidence="9" type="ORF">RRG08_046281</name>
</gene>
<feature type="compositionally biased region" description="Polar residues" evidence="7">
    <location>
        <begin position="4940"/>
        <end position="4950"/>
    </location>
</feature>
<feature type="coiled-coil region" evidence="6">
    <location>
        <begin position="1158"/>
        <end position="1192"/>
    </location>
</feature>
<dbReference type="GO" id="GO:0034993">
    <property type="term" value="C:meiotic nuclear membrane microtubule tethering complex"/>
    <property type="evidence" value="ECO:0007669"/>
    <property type="project" value="TreeGrafter"/>
</dbReference>
<protein>
    <recommendedName>
        <fullName evidence="8">Calponin-homology (CH) domain-containing protein</fullName>
    </recommendedName>
</protein>
<dbReference type="InterPro" id="IPR001715">
    <property type="entry name" value="CH_dom"/>
</dbReference>
<dbReference type="PANTHER" id="PTHR47535:SF1">
    <property type="entry name" value="NESPRIN-1"/>
    <property type="match status" value="1"/>
</dbReference>
<dbReference type="Pfam" id="PF00435">
    <property type="entry name" value="Spectrin"/>
    <property type="match status" value="15"/>
</dbReference>
<evidence type="ECO:0000256" key="1">
    <source>
        <dbReference type="ARBA" id="ARBA00004370"/>
    </source>
</evidence>
<dbReference type="EMBL" id="JAWDGP010005927">
    <property type="protein sequence ID" value="KAK3749776.1"/>
    <property type="molecule type" value="Genomic_DNA"/>
</dbReference>
<dbReference type="InterPro" id="IPR057057">
    <property type="entry name" value="Spectrin_SYNE1"/>
</dbReference>
<feature type="coiled-coil region" evidence="6">
    <location>
        <begin position="917"/>
        <end position="944"/>
    </location>
</feature>
<name>A0AAE0YLL9_9GAST</name>
<dbReference type="Gene3D" id="1.20.58.60">
    <property type="match status" value="27"/>
</dbReference>
<dbReference type="GO" id="GO:0007097">
    <property type="term" value="P:nuclear migration"/>
    <property type="evidence" value="ECO:0007669"/>
    <property type="project" value="TreeGrafter"/>
</dbReference>
<feature type="coiled-coil region" evidence="6">
    <location>
        <begin position="3925"/>
        <end position="3972"/>
    </location>
</feature>
<evidence type="ECO:0000313" key="9">
    <source>
        <dbReference type="EMBL" id="KAK3749776.1"/>
    </source>
</evidence>
<feature type="coiled-coil region" evidence="6">
    <location>
        <begin position="3730"/>
        <end position="3764"/>
    </location>
</feature>
<accession>A0AAE0YLL9</accession>
<evidence type="ECO:0000313" key="10">
    <source>
        <dbReference type="Proteomes" id="UP001283361"/>
    </source>
</evidence>
<dbReference type="Pfam" id="PF00307">
    <property type="entry name" value="CH"/>
    <property type="match status" value="2"/>
</dbReference>
<feature type="region of interest" description="Disordered" evidence="7">
    <location>
        <begin position="4930"/>
        <end position="4950"/>
    </location>
</feature>
<dbReference type="FunFam" id="1.10.418.10:FF:000033">
    <property type="entry name" value="nesprin-1 isoform X1"/>
    <property type="match status" value="1"/>
</dbReference>
<dbReference type="SMART" id="SM00033">
    <property type="entry name" value="CH"/>
    <property type="match status" value="1"/>
</dbReference>
<dbReference type="GO" id="GO:0005737">
    <property type="term" value="C:cytoplasm"/>
    <property type="evidence" value="ECO:0007669"/>
    <property type="project" value="TreeGrafter"/>
</dbReference>
<dbReference type="PANTHER" id="PTHR47535">
    <property type="entry name" value="MUSCLE-SPECIFIC PROTEIN 300 KDA, ISOFORM G"/>
    <property type="match status" value="1"/>
</dbReference>
<dbReference type="GO" id="GO:0051015">
    <property type="term" value="F:actin filament binding"/>
    <property type="evidence" value="ECO:0007669"/>
    <property type="project" value="TreeGrafter"/>
</dbReference>
<keyword evidence="3" id="KW-0677">Repeat</keyword>
<dbReference type="Pfam" id="PF25034">
    <property type="entry name" value="Spectrin_SYNE1"/>
    <property type="match status" value="1"/>
</dbReference>
<keyword evidence="4" id="KW-1133">Transmembrane helix</keyword>
<feature type="coiled-coil region" evidence="6">
    <location>
        <begin position="4381"/>
        <end position="4445"/>
    </location>
</feature>